<dbReference type="RefSeq" id="WP_007043624.1">
    <property type="nucleotide sequence ID" value="NZ_AGJL01000002.1"/>
</dbReference>
<reference evidence="2 3" key="1">
    <citation type="submission" date="2011-09" db="EMBL/GenBank/DDBJ databases">
        <title>The draft genome of Methanotorris formicicus Mc-S-70.</title>
        <authorList>
            <consortium name="US DOE Joint Genome Institute (JGI-PGF)"/>
            <person name="Lucas S."/>
            <person name="Han J."/>
            <person name="Lapidus A."/>
            <person name="Cheng J.-F."/>
            <person name="Goodwin L."/>
            <person name="Pitluck S."/>
            <person name="Peters L."/>
            <person name="Land M.L."/>
            <person name="Hauser L."/>
            <person name="Sieprawska-Lupa M."/>
            <person name="Takai K."/>
            <person name="Miyazaki J."/>
            <person name="Whitman W."/>
            <person name="Woyke T.J."/>
        </authorList>
    </citation>
    <scope>NUCLEOTIDE SEQUENCE [LARGE SCALE GENOMIC DNA]</scope>
    <source>
        <strain evidence="2 3">Mc-S-70</strain>
    </source>
</reference>
<name>H1KWK5_9EURY</name>
<dbReference type="AlphaFoldDB" id="H1KWK5"/>
<organism evidence="2 3">
    <name type="scientific">Methanotorris formicicus Mc-S-70</name>
    <dbReference type="NCBI Taxonomy" id="647171"/>
    <lineage>
        <taxon>Archaea</taxon>
        <taxon>Methanobacteriati</taxon>
        <taxon>Methanobacteriota</taxon>
        <taxon>Methanomada group</taxon>
        <taxon>Methanococci</taxon>
        <taxon>Methanococcales</taxon>
        <taxon>Methanocaldococcaceae</taxon>
        <taxon>Methanotorris</taxon>
    </lineage>
</organism>
<dbReference type="Proteomes" id="UP000003706">
    <property type="component" value="Unassembled WGS sequence"/>
</dbReference>
<keyword evidence="1" id="KW-0812">Transmembrane</keyword>
<keyword evidence="1" id="KW-1133">Transmembrane helix</keyword>
<accession>H1KWK5</accession>
<feature type="transmembrane region" description="Helical" evidence="1">
    <location>
        <begin position="86"/>
        <end position="104"/>
    </location>
</feature>
<dbReference type="EMBL" id="AGJL01000002">
    <property type="protein sequence ID" value="EHP89582.1"/>
    <property type="molecule type" value="Genomic_DNA"/>
</dbReference>
<comment type="caution">
    <text evidence="2">The sequence shown here is derived from an EMBL/GenBank/DDBJ whole genome shotgun (WGS) entry which is preliminary data.</text>
</comment>
<protein>
    <submittedName>
        <fullName evidence="2">Uncharacterized protein</fullName>
    </submittedName>
</protein>
<evidence type="ECO:0000313" key="2">
    <source>
        <dbReference type="EMBL" id="EHP89582.1"/>
    </source>
</evidence>
<evidence type="ECO:0000256" key="1">
    <source>
        <dbReference type="SAM" id="Phobius"/>
    </source>
</evidence>
<feature type="transmembrane region" description="Helical" evidence="1">
    <location>
        <begin position="31"/>
        <end position="48"/>
    </location>
</feature>
<gene>
    <name evidence="2" type="ORF">MetfoDRAFT_0178</name>
</gene>
<proteinExistence type="predicted"/>
<evidence type="ECO:0000313" key="3">
    <source>
        <dbReference type="Proteomes" id="UP000003706"/>
    </source>
</evidence>
<keyword evidence="3" id="KW-1185">Reference proteome</keyword>
<sequence length="106" mass="12118">MNIEKIRKNLIIGFMFLGMGIGMLFNNFMFGLFVGLGIGFIITSFIEKKKPLNINKNPKYVKLLVGIFFLVIGIAELMGYEIPWRYMSSIALLLIGLYFILTTLEK</sequence>
<feature type="transmembrane region" description="Helical" evidence="1">
    <location>
        <begin position="60"/>
        <end position="80"/>
    </location>
</feature>
<keyword evidence="1" id="KW-0472">Membrane</keyword>